<evidence type="ECO:0000313" key="1">
    <source>
        <dbReference type="EMBL" id="MBB4663049.1"/>
    </source>
</evidence>
<accession>A0A840IDY3</accession>
<protein>
    <recommendedName>
        <fullName evidence="3">Sugar phosphate isomerase/epimerase</fullName>
    </recommendedName>
</protein>
<evidence type="ECO:0000313" key="2">
    <source>
        <dbReference type="Proteomes" id="UP000585272"/>
    </source>
</evidence>
<evidence type="ECO:0008006" key="3">
    <source>
        <dbReference type="Google" id="ProtNLM"/>
    </source>
</evidence>
<proteinExistence type="predicted"/>
<dbReference type="RefSeq" id="WP_183342749.1">
    <property type="nucleotide sequence ID" value="NZ_JACHNU010000003.1"/>
</dbReference>
<dbReference type="Gene3D" id="3.20.20.150">
    <property type="entry name" value="Divalent-metal-dependent TIM barrel enzymes"/>
    <property type="match status" value="1"/>
</dbReference>
<organism evidence="1 2">
    <name type="scientific">Conexibacter arvalis</name>
    <dbReference type="NCBI Taxonomy" id="912552"/>
    <lineage>
        <taxon>Bacteria</taxon>
        <taxon>Bacillati</taxon>
        <taxon>Actinomycetota</taxon>
        <taxon>Thermoleophilia</taxon>
        <taxon>Solirubrobacterales</taxon>
        <taxon>Conexibacteraceae</taxon>
        <taxon>Conexibacter</taxon>
    </lineage>
</organism>
<dbReference type="SUPFAM" id="SSF51658">
    <property type="entry name" value="Xylose isomerase-like"/>
    <property type="match status" value="1"/>
</dbReference>
<keyword evidence="2" id="KW-1185">Reference proteome</keyword>
<gene>
    <name evidence="1" type="ORF">BDZ31_002638</name>
</gene>
<dbReference type="Proteomes" id="UP000585272">
    <property type="component" value="Unassembled WGS sequence"/>
</dbReference>
<name>A0A840IDY3_9ACTN</name>
<comment type="caution">
    <text evidence="1">The sequence shown here is derived from an EMBL/GenBank/DDBJ whole genome shotgun (WGS) entry which is preliminary data.</text>
</comment>
<dbReference type="AlphaFoldDB" id="A0A840IDY3"/>
<reference evidence="1 2" key="1">
    <citation type="submission" date="2020-08" db="EMBL/GenBank/DDBJ databases">
        <title>Genomic Encyclopedia of Archaeal and Bacterial Type Strains, Phase II (KMG-II): from individual species to whole genera.</title>
        <authorList>
            <person name="Goeker M."/>
        </authorList>
    </citation>
    <scope>NUCLEOTIDE SEQUENCE [LARGE SCALE GENOMIC DNA]</scope>
    <source>
        <strain evidence="1 2">DSM 23288</strain>
    </source>
</reference>
<dbReference type="EMBL" id="JACHNU010000003">
    <property type="protein sequence ID" value="MBB4663049.1"/>
    <property type="molecule type" value="Genomic_DNA"/>
</dbReference>
<sequence length="236" mass="25553">MLAPAEMIPTVREIEDLLATNAGMIGVSTGYMIGARGDWPRLAAAAEVLSDDVVELSALSARELPGLISFLDDVPELPFRHVSVHGPSKGWEGTPEALVELLRELPATVSGIVMHPETLGDASVYAALGEALRLENMDPRKHDARNADELARYFDALPAARFCFDVAHAQLHDPSMALAHELVDAFADRLAEVHLSSIEPNGRHVPLRPEDAEAFLPVLSRCVGVPWVLEAPLPPR</sequence>
<dbReference type="InterPro" id="IPR036237">
    <property type="entry name" value="Xyl_isomerase-like_sf"/>
</dbReference>